<dbReference type="PANTHER" id="PTHR35872">
    <property type="entry name" value="INTEGRAL MEMBRANE PROTEIN (AFU_ORTHOLOGUE AFUA_5G07110)"/>
    <property type="match status" value="1"/>
</dbReference>
<dbReference type="EMBL" id="RYZI01000090">
    <property type="protein sequence ID" value="RWA11109.1"/>
    <property type="molecule type" value="Genomic_DNA"/>
</dbReference>
<feature type="transmembrane region" description="Helical" evidence="2">
    <location>
        <begin position="279"/>
        <end position="299"/>
    </location>
</feature>
<organism evidence="3 4">
    <name type="scientific">Xylaria grammica</name>
    <dbReference type="NCBI Taxonomy" id="363999"/>
    <lineage>
        <taxon>Eukaryota</taxon>
        <taxon>Fungi</taxon>
        <taxon>Dikarya</taxon>
        <taxon>Ascomycota</taxon>
        <taxon>Pezizomycotina</taxon>
        <taxon>Sordariomycetes</taxon>
        <taxon>Xylariomycetidae</taxon>
        <taxon>Xylariales</taxon>
        <taxon>Xylariaceae</taxon>
        <taxon>Xylaria</taxon>
    </lineage>
</organism>
<dbReference type="Pfam" id="PF11204">
    <property type="entry name" value="DUF2985"/>
    <property type="match status" value="1"/>
</dbReference>
<accession>A0A439D9L9</accession>
<reference evidence="3 4" key="1">
    <citation type="submission" date="2018-12" db="EMBL/GenBank/DDBJ databases">
        <title>Draft genome sequence of Xylaria grammica IHI A82.</title>
        <authorList>
            <person name="Buettner E."/>
            <person name="Kellner H."/>
        </authorList>
    </citation>
    <scope>NUCLEOTIDE SEQUENCE [LARGE SCALE GENOMIC DNA]</scope>
    <source>
        <strain evidence="3 4">IHI A82</strain>
    </source>
</reference>
<feature type="compositionally biased region" description="Basic and acidic residues" evidence="1">
    <location>
        <begin position="334"/>
        <end position="352"/>
    </location>
</feature>
<keyword evidence="2" id="KW-1133">Transmembrane helix</keyword>
<comment type="caution">
    <text evidence="3">The sequence shown here is derived from an EMBL/GenBank/DDBJ whole genome shotgun (WGS) entry which is preliminary data.</text>
</comment>
<sequence length="374" mass="42672">MAPVEAPLATIEPIKITPRETIERTTSSTSSVEQHEAILIQRAQSSNDQPQTPTAAIVGTGEYANGYHFPPRYPIKEQIQWGIFAFWDFYNTGFGLFFTIYALNVVGWGLMIVLLIGEAAPELCWVHGKYDCDNIDSPRRIWIEIDSQVLTALFSATGFGLAPWRIRDLYLLLRYRIHKDQKALRRLAGVHRAWLRLEGSDELPPTLGPKNVEETTVPYDVNSVPYPLETIPDPPPTGVRAPPSKLWKMDFIAWFNIWYIIFQGFLAGFMWALSRYNRPPWTTGLFFALTFITSSAAGIMEASQVLNIRAIEGVPLTKRDIQRLARDKELGIPHYNNIKDKDPEEEERNKAEKKVRRKNRFSRRGEKPAADNVV</sequence>
<evidence type="ECO:0000256" key="2">
    <source>
        <dbReference type="SAM" id="Phobius"/>
    </source>
</evidence>
<evidence type="ECO:0000313" key="3">
    <source>
        <dbReference type="EMBL" id="RWA11109.1"/>
    </source>
</evidence>
<feature type="compositionally biased region" description="Basic residues" evidence="1">
    <location>
        <begin position="353"/>
        <end position="362"/>
    </location>
</feature>
<feature type="region of interest" description="Disordered" evidence="1">
    <location>
        <begin position="334"/>
        <end position="374"/>
    </location>
</feature>
<feature type="transmembrane region" description="Helical" evidence="2">
    <location>
        <begin position="251"/>
        <end position="273"/>
    </location>
</feature>
<keyword evidence="2" id="KW-0472">Membrane</keyword>
<keyword evidence="2" id="KW-0812">Transmembrane</keyword>
<dbReference type="STRING" id="363999.A0A439D9L9"/>
<evidence type="ECO:0000313" key="4">
    <source>
        <dbReference type="Proteomes" id="UP000286045"/>
    </source>
</evidence>
<name>A0A439D9L9_9PEZI</name>
<keyword evidence="4" id="KW-1185">Reference proteome</keyword>
<dbReference type="PANTHER" id="PTHR35872:SF1">
    <property type="entry name" value="ALPHA-L-RHAMNOSIDASE C"/>
    <property type="match status" value="1"/>
</dbReference>
<feature type="transmembrane region" description="Helical" evidence="2">
    <location>
        <begin position="94"/>
        <end position="116"/>
    </location>
</feature>
<proteinExistence type="predicted"/>
<protein>
    <submittedName>
        <fullName evidence="3">Uncharacterized protein</fullName>
    </submittedName>
</protein>
<dbReference type="InterPro" id="IPR021369">
    <property type="entry name" value="DUF2985"/>
</dbReference>
<gene>
    <name evidence="3" type="ORF">EKO27_g4007</name>
</gene>
<dbReference type="AlphaFoldDB" id="A0A439D9L9"/>
<evidence type="ECO:0000256" key="1">
    <source>
        <dbReference type="SAM" id="MobiDB-lite"/>
    </source>
</evidence>
<dbReference type="Proteomes" id="UP000286045">
    <property type="component" value="Unassembled WGS sequence"/>
</dbReference>
<feature type="compositionally biased region" description="Basic and acidic residues" evidence="1">
    <location>
        <begin position="363"/>
        <end position="374"/>
    </location>
</feature>